<sequence length="120" mass="14197">MSSEYPPKFLVYDSFMPWVLDVARIFGIDGAPFFTQPWAVNAIYYHFHQGRFKVPLEEPIISLPSMPPLRINDLPSFIKGTDSFPFLINFVRQFSNFEEWNWVFCNTFDKLEDEVNLLQH</sequence>
<evidence type="ECO:0000313" key="1">
    <source>
        <dbReference type="EMBL" id="KAJ0035589.1"/>
    </source>
</evidence>
<accession>A0ACC0YHZ9</accession>
<proteinExistence type="predicted"/>
<name>A0ACC0YHZ9_9ROSI</name>
<reference evidence="2" key="1">
    <citation type="journal article" date="2023" name="G3 (Bethesda)">
        <title>Genome assembly and association tests identify interacting loci associated with vigor, precocity, and sex in interspecific pistachio rootstocks.</title>
        <authorList>
            <person name="Palmer W."/>
            <person name="Jacygrad E."/>
            <person name="Sagayaradj S."/>
            <person name="Cavanaugh K."/>
            <person name="Han R."/>
            <person name="Bertier L."/>
            <person name="Beede B."/>
            <person name="Kafkas S."/>
            <person name="Golino D."/>
            <person name="Preece J."/>
            <person name="Michelmore R."/>
        </authorList>
    </citation>
    <scope>NUCLEOTIDE SEQUENCE [LARGE SCALE GENOMIC DNA]</scope>
</reference>
<organism evidence="1 2">
    <name type="scientific">Pistacia integerrima</name>
    <dbReference type="NCBI Taxonomy" id="434235"/>
    <lineage>
        <taxon>Eukaryota</taxon>
        <taxon>Viridiplantae</taxon>
        <taxon>Streptophyta</taxon>
        <taxon>Embryophyta</taxon>
        <taxon>Tracheophyta</taxon>
        <taxon>Spermatophyta</taxon>
        <taxon>Magnoliopsida</taxon>
        <taxon>eudicotyledons</taxon>
        <taxon>Gunneridae</taxon>
        <taxon>Pentapetalae</taxon>
        <taxon>rosids</taxon>
        <taxon>malvids</taxon>
        <taxon>Sapindales</taxon>
        <taxon>Anacardiaceae</taxon>
        <taxon>Pistacia</taxon>
    </lineage>
</organism>
<protein>
    <submittedName>
        <fullName evidence="1">Uncharacterized protein</fullName>
    </submittedName>
</protein>
<keyword evidence="2" id="KW-1185">Reference proteome</keyword>
<comment type="caution">
    <text evidence="1">The sequence shown here is derived from an EMBL/GenBank/DDBJ whole genome shotgun (WGS) entry which is preliminary data.</text>
</comment>
<evidence type="ECO:0000313" key="2">
    <source>
        <dbReference type="Proteomes" id="UP001163603"/>
    </source>
</evidence>
<dbReference type="Proteomes" id="UP001163603">
    <property type="component" value="Chromosome 7"/>
</dbReference>
<dbReference type="EMBL" id="CM047742">
    <property type="protein sequence ID" value="KAJ0035589.1"/>
    <property type="molecule type" value="Genomic_DNA"/>
</dbReference>
<gene>
    <name evidence="1" type="ORF">Pint_26249</name>
</gene>